<dbReference type="PANTHER" id="PTHR46937">
    <property type="entry name" value="FERREDOXIN-THIOREDOXIN REDUCTASE, VARIABLE CHAIN"/>
    <property type="match status" value="1"/>
</dbReference>
<comment type="subunit">
    <text evidence="2">Heterodimer of subunit A (variable subunit) and subunit B (catalytic subunit). Heterodimeric FTR forms a complex with ferredoxin and thioredoxin.</text>
</comment>
<name>A0A835S3Q8_VANPL</name>
<dbReference type="GO" id="GO:0016491">
    <property type="term" value="F:oxidoreductase activity"/>
    <property type="evidence" value="ECO:0007669"/>
    <property type="project" value="UniProtKB-KW"/>
</dbReference>
<evidence type="ECO:0000259" key="5">
    <source>
        <dbReference type="Pfam" id="PF02941"/>
    </source>
</evidence>
<dbReference type="PANTHER" id="PTHR46937:SF4">
    <property type="entry name" value="FERREDOXIN-THIOREDOXIN REDUCTASE SUBUNIT A1, CHLOROPLASTIC"/>
    <property type="match status" value="1"/>
</dbReference>
<feature type="domain" description="Ferredoxin thioredoxin reductase alpha chain" evidence="5">
    <location>
        <begin position="77"/>
        <end position="150"/>
    </location>
</feature>
<dbReference type="OrthoDB" id="1916328at2759"/>
<comment type="caution">
    <text evidence="7">The sequence shown here is derived from an EMBL/GenBank/DDBJ whole genome shotgun (WGS) entry which is preliminary data.</text>
</comment>
<evidence type="ECO:0000256" key="1">
    <source>
        <dbReference type="ARBA" id="ARBA00023002"/>
    </source>
</evidence>
<comment type="function">
    <text evidence="3">Variable subunit of the ferredoxin-thioredoxin reductase (FTR), which catalyzes the two-electron reduction of thioredoxins by the electrons provided by reduced ferredoxin.</text>
</comment>
<evidence type="ECO:0000313" key="6">
    <source>
        <dbReference type="EMBL" id="KAG0499575.1"/>
    </source>
</evidence>
<dbReference type="AlphaFoldDB" id="A0A835S3Q8"/>
<dbReference type="SUPFAM" id="SSF50090">
    <property type="entry name" value="Electron transport accessory proteins"/>
    <property type="match status" value="1"/>
</dbReference>
<dbReference type="GO" id="GO:0015979">
    <property type="term" value="P:photosynthesis"/>
    <property type="evidence" value="ECO:0007669"/>
    <property type="project" value="InterPro"/>
</dbReference>
<dbReference type="InterPro" id="IPR004207">
    <property type="entry name" value="Fd_thioredoxin_Rdtase_alpha"/>
</dbReference>
<dbReference type="Proteomes" id="UP000639772">
    <property type="component" value="Chromosome 1"/>
</dbReference>
<evidence type="ECO:0000313" key="7">
    <source>
        <dbReference type="EMBL" id="KAG0503750.1"/>
    </source>
</evidence>
<dbReference type="Proteomes" id="UP000636800">
    <property type="component" value="Chromosome 1"/>
</dbReference>
<sequence>MSTTFAATSSSNMVSFVFRRPADLLVTGSFARQSWTPATALGTRKILSCHLAVATEVSSSSSTDSVAEEEAEAAAKIGARIRVKSPIKIYHVMKAPGLDLCGLEGVVKQYVGVWKGKRISANLPFKVEFILPADGEEKPIKFVAHLREEEFEYLNSSD</sequence>
<accession>A0A835S3Q8</accession>
<comment type="similarity">
    <text evidence="4">Belongs to the ferredoxin thioredoxin reductase alpha subunit family.</text>
</comment>
<evidence type="ECO:0000256" key="3">
    <source>
        <dbReference type="ARBA" id="ARBA00034474"/>
    </source>
</evidence>
<evidence type="ECO:0000313" key="9">
    <source>
        <dbReference type="Proteomes" id="UP000639772"/>
    </source>
</evidence>
<dbReference type="EMBL" id="JADCNL010000001">
    <property type="protein sequence ID" value="KAG0499575.1"/>
    <property type="molecule type" value="Genomic_DNA"/>
</dbReference>
<keyword evidence="8" id="KW-1185">Reference proteome</keyword>
<organism evidence="7 9">
    <name type="scientific">Vanilla planifolia</name>
    <name type="common">Vanilla</name>
    <dbReference type="NCBI Taxonomy" id="51239"/>
    <lineage>
        <taxon>Eukaryota</taxon>
        <taxon>Viridiplantae</taxon>
        <taxon>Streptophyta</taxon>
        <taxon>Embryophyta</taxon>
        <taxon>Tracheophyta</taxon>
        <taxon>Spermatophyta</taxon>
        <taxon>Magnoliopsida</taxon>
        <taxon>Liliopsida</taxon>
        <taxon>Asparagales</taxon>
        <taxon>Orchidaceae</taxon>
        <taxon>Vanilloideae</taxon>
        <taxon>Vanilleae</taxon>
        <taxon>Vanilla</taxon>
    </lineage>
</organism>
<proteinExistence type="inferred from homology"/>
<dbReference type="Gene3D" id="2.30.30.50">
    <property type="match status" value="1"/>
</dbReference>
<evidence type="ECO:0000256" key="2">
    <source>
        <dbReference type="ARBA" id="ARBA00026011"/>
    </source>
</evidence>
<dbReference type="Pfam" id="PF02941">
    <property type="entry name" value="FeThRed_A"/>
    <property type="match status" value="1"/>
</dbReference>
<keyword evidence="1" id="KW-0560">Oxidoreductase</keyword>
<evidence type="ECO:0000313" key="8">
    <source>
        <dbReference type="Proteomes" id="UP000636800"/>
    </source>
</evidence>
<gene>
    <name evidence="7" type="ORF">HPP92_003822</name>
    <name evidence="6" type="ORF">HPP92_004266</name>
</gene>
<dbReference type="InterPro" id="IPR008990">
    <property type="entry name" value="Elect_transpt_acc-like_dom_sf"/>
</dbReference>
<dbReference type="InterPro" id="IPR044166">
    <property type="entry name" value="FTRV"/>
</dbReference>
<reference evidence="8 9" key="1">
    <citation type="journal article" date="2020" name="Nat. Food">
        <title>A phased Vanilla planifolia genome enables genetic improvement of flavour and production.</title>
        <authorList>
            <person name="Hasing T."/>
            <person name="Tang H."/>
            <person name="Brym M."/>
            <person name="Khazi F."/>
            <person name="Huang T."/>
            <person name="Chambers A.H."/>
        </authorList>
    </citation>
    <scope>NUCLEOTIDE SEQUENCE [LARGE SCALE GENOMIC DNA]</scope>
    <source>
        <tissue evidence="7">Leaf</tissue>
    </source>
</reference>
<protein>
    <recommendedName>
        <fullName evidence="5">Ferredoxin thioredoxin reductase alpha chain domain-containing protein</fullName>
    </recommendedName>
</protein>
<evidence type="ECO:0000256" key="4">
    <source>
        <dbReference type="ARBA" id="ARBA00034490"/>
    </source>
</evidence>
<dbReference type="EMBL" id="JADCNM010000001">
    <property type="protein sequence ID" value="KAG0503750.1"/>
    <property type="molecule type" value="Genomic_DNA"/>
</dbReference>